<sequence length="53" mass="6246">MYMLIDIELKKSNFSEVKKLTKNFTIICSTFCDKTKSINERLKNIEAKDESKQ</sequence>
<organism evidence="1">
    <name type="scientific">marine metagenome</name>
    <dbReference type="NCBI Taxonomy" id="408172"/>
    <lineage>
        <taxon>unclassified sequences</taxon>
        <taxon>metagenomes</taxon>
        <taxon>ecological metagenomes</taxon>
    </lineage>
</organism>
<name>A0A381UXM3_9ZZZZ</name>
<gene>
    <name evidence="1" type="ORF">METZ01_LOCUS85709</name>
</gene>
<evidence type="ECO:0000313" key="1">
    <source>
        <dbReference type="EMBL" id="SVA32855.1"/>
    </source>
</evidence>
<accession>A0A381UXM3</accession>
<reference evidence="1" key="1">
    <citation type="submission" date="2018-05" db="EMBL/GenBank/DDBJ databases">
        <authorList>
            <person name="Lanie J.A."/>
            <person name="Ng W.-L."/>
            <person name="Kazmierczak K.M."/>
            <person name="Andrzejewski T.M."/>
            <person name="Davidsen T.M."/>
            <person name="Wayne K.J."/>
            <person name="Tettelin H."/>
            <person name="Glass J.I."/>
            <person name="Rusch D."/>
            <person name="Podicherti R."/>
            <person name="Tsui H.-C.T."/>
            <person name="Winkler M.E."/>
        </authorList>
    </citation>
    <scope>NUCLEOTIDE SEQUENCE</scope>
</reference>
<dbReference type="AlphaFoldDB" id="A0A381UXM3"/>
<proteinExistence type="predicted"/>
<dbReference type="EMBL" id="UINC01007353">
    <property type="protein sequence ID" value="SVA32855.1"/>
    <property type="molecule type" value="Genomic_DNA"/>
</dbReference>
<protein>
    <submittedName>
        <fullName evidence="1">Uncharacterized protein</fullName>
    </submittedName>
</protein>